<keyword evidence="7" id="KW-0809">Transit peptide</keyword>
<comment type="similarity">
    <text evidence="3">Belongs to the RETICULATA family.</text>
</comment>
<evidence type="ECO:0000256" key="7">
    <source>
        <dbReference type="ARBA" id="ARBA00022946"/>
    </source>
</evidence>
<evidence type="ECO:0000313" key="11">
    <source>
        <dbReference type="Proteomes" id="UP001491310"/>
    </source>
</evidence>
<evidence type="ECO:0000256" key="2">
    <source>
        <dbReference type="ARBA" id="ARBA00004229"/>
    </source>
</evidence>
<reference evidence="10 11" key="1">
    <citation type="journal article" date="2024" name="Nat. Commun.">
        <title>Phylogenomics reveals the evolutionary origins of lichenization in chlorophyte algae.</title>
        <authorList>
            <person name="Puginier C."/>
            <person name="Libourel C."/>
            <person name="Otte J."/>
            <person name="Skaloud P."/>
            <person name="Haon M."/>
            <person name="Grisel S."/>
            <person name="Petersen M."/>
            <person name="Berrin J.G."/>
            <person name="Delaux P.M."/>
            <person name="Dal Grande F."/>
            <person name="Keller J."/>
        </authorList>
    </citation>
    <scope>NUCLEOTIDE SEQUENCE [LARGE SCALE GENOMIC DNA]</scope>
    <source>
        <strain evidence="10 11">SAG 216-7</strain>
    </source>
</reference>
<evidence type="ECO:0000313" key="10">
    <source>
        <dbReference type="EMBL" id="KAK9904921.1"/>
    </source>
</evidence>
<keyword evidence="8" id="KW-1133">Transmembrane helix</keyword>
<evidence type="ECO:0000256" key="1">
    <source>
        <dbReference type="ARBA" id="ARBA00004141"/>
    </source>
</evidence>
<evidence type="ECO:0000256" key="3">
    <source>
        <dbReference type="ARBA" id="ARBA00010793"/>
    </source>
</evidence>
<dbReference type="PANTHER" id="PTHR31620">
    <property type="entry name" value="PROTEIN RETICULATA-RELATED 2, CHLOROPLASTIC-RELATED"/>
    <property type="match status" value="1"/>
</dbReference>
<dbReference type="PANTHER" id="PTHR31620:SF15">
    <property type="entry name" value="PROTEIN RETICULATA-RELATED 2, CHLOROPLASTIC-RELATED"/>
    <property type="match status" value="1"/>
</dbReference>
<evidence type="ECO:0000256" key="8">
    <source>
        <dbReference type="ARBA" id="ARBA00022989"/>
    </source>
</evidence>
<proteinExistence type="inferred from homology"/>
<dbReference type="EMBL" id="JALJOT010000012">
    <property type="protein sequence ID" value="KAK9904921.1"/>
    <property type="molecule type" value="Genomic_DNA"/>
</dbReference>
<evidence type="ECO:0000256" key="4">
    <source>
        <dbReference type="ARBA" id="ARBA00022528"/>
    </source>
</evidence>
<keyword evidence="11" id="KW-1185">Reference proteome</keyword>
<keyword evidence="5" id="KW-0934">Plastid</keyword>
<evidence type="ECO:0000256" key="6">
    <source>
        <dbReference type="ARBA" id="ARBA00022692"/>
    </source>
</evidence>
<comment type="subcellular location">
    <subcellularLocation>
        <location evidence="1">Membrane</location>
        <topology evidence="1">Multi-pass membrane protein</topology>
    </subcellularLocation>
    <subcellularLocation>
        <location evidence="2">Plastid</location>
        <location evidence="2">Chloroplast</location>
    </subcellularLocation>
</comment>
<keyword evidence="6" id="KW-0812">Transmembrane</keyword>
<gene>
    <name evidence="10" type="ORF">WJX75_005675</name>
</gene>
<keyword evidence="4" id="KW-0150">Chloroplast</keyword>
<name>A0ABR2YGF5_9CHLO</name>
<organism evidence="10 11">
    <name type="scientific">Coccomyxa subellipsoidea</name>
    <dbReference type="NCBI Taxonomy" id="248742"/>
    <lineage>
        <taxon>Eukaryota</taxon>
        <taxon>Viridiplantae</taxon>
        <taxon>Chlorophyta</taxon>
        <taxon>core chlorophytes</taxon>
        <taxon>Trebouxiophyceae</taxon>
        <taxon>Trebouxiophyceae incertae sedis</taxon>
        <taxon>Coccomyxaceae</taxon>
        <taxon>Coccomyxa</taxon>
    </lineage>
</organism>
<dbReference type="Pfam" id="PF11891">
    <property type="entry name" value="RETICULATA-like"/>
    <property type="match status" value="1"/>
</dbReference>
<evidence type="ECO:0000256" key="9">
    <source>
        <dbReference type="ARBA" id="ARBA00023136"/>
    </source>
</evidence>
<accession>A0ABR2YGF5</accession>
<comment type="caution">
    <text evidence="10">The sequence shown here is derived from an EMBL/GenBank/DDBJ whole genome shotgun (WGS) entry which is preliminary data.</text>
</comment>
<dbReference type="InterPro" id="IPR021825">
    <property type="entry name" value="RETICULATA-related"/>
</dbReference>
<dbReference type="Proteomes" id="UP001491310">
    <property type="component" value="Unassembled WGS sequence"/>
</dbReference>
<protein>
    <submittedName>
        <fullName evidence="10">Uncharacterized protein</fullName>
    </submittedName>
</protein>
<evidence type="ECO:0000256" key="5">
    <source>
        <dbReference type="ARBA" id="ARBA00022640"/>
    </source>
</evidence>
<sequence>MQVFQPQLLAGLSSVRSPICHSQPHLLNVGHSRDGGGDDGEAGGLRLPWNPFLLLAAGIQARADADPSFLFKLGCECGLDLAIILSVNFACRREKFVRELDFVLSQCCVSLLCDFALVYLLAPTMRQSVAAKGRLSRKIAALPSHVFQLPPPGQPGFTLAQRAACFGVKAAQYGAVGFVMGCTGSALVHAMTAVRERFDSAFEPPPTEQPIAGTGLGWLYFMGLNSNLRYNALNAAEDVLYARFPGPRSKLLSVVLRLGNNFFGAHAWMGCAKALNLNRPRAVRVRKQENRFLDPTGSSLALS</sequence>
<keyword evidence="9" id="KW-0472">Membrane</keyword>